<feature type="compositionally biased region" description="Low complexity" evidence="1">
    <location>
        <begin position="101"/>
        <end position="115"/>
    </location>
</feature>
<gene>
    <name evidence="2" type="ORF">TSPGSL018_24771</name>
</gene>
<reference evidence="2" key="1">
    <citation type="submission" date="2014-05" db="EMBL/GenBank/DDBJ databases">
        <title>The transcriptome of the halophilic microalga Tetraselmis sp. GSL018 isolated from the Great Salt Lake, Utah.</title>
        <authorList>
            <person name="Jinkerson R.E."/>
            <person name="D'Adamo S."/>
            <person name="Posewitz M.C."/>
        </authorList>
    </citation>
    <scope>NUCLEOTIDE SEQUENCE</scope>
    <source>
        <strain evidence="2">GSL018</strain>
    </source>
</reference>
<dbReference type="EMBL" id="GBEZ01010848">
    <property type="protein sequence ID" value="JAC74875.1"/>
    <property type="molecule type" value="Transcribed_RNA"/>
</dbReference>
<feature type="compositionally biased region" description="Pro residues" evidence="1">
    <location>
        <begin position="155"/>
        <end position="167"/>
    </location>
</feature>
<feature type="non-terminal residue" evidence="2">
    <location>
        <position position="224"/>
    </location>
</feature>
<sequence>LSSGRSDWERSGAPDGGGSGAEAPSDQYTSFPSSAVQSSDLEVSQTSVQYSSFASSGEAQPEPEHAEDPPAASQPSPEPEGEEAGETAPCPAPPPPSPTQRSHAASPARSHSPAPGSNVCPRPRRWRRSHTPAATTRSLRGGGPRAPPRRDPRQTCPPPCSASPTPPRSCSTAWPNARARAPELHSRLPAMRSHQAPGRRTRQSAGLRRSLRPGGACSGGPRTA</sequence>
<name>A0A061RVZ1_9CHLO</name>
<dbReference type="AlphaFoldDB" id="A0A061RVZ1"/>
<feature type="compositionally biased region" description="Polar residues" evidence="1">
    <location>
        <begin position="26"/>
        <end position="57"/>
    </location>
</feature>
<evidence type="ECO:0000313" key="2">
    <source>
        <dbReference type="EMBL" id="JAC74875.1"/>
    </source>
</evidence>
<proteinExistence type="predicted"/>
<organism evidence="2">
    <name type="scientific">Tetraselmis sp. GSL018</name>
    <dbReference type="NCBI Taxonomy" id="582737"/>
    <lineage>
        <taxon>Eukaryota</taxon>
        <taxon>Viridiplantae</taxon>
        <taxon>Chlorophyta</taxon>
        <taxon>core chlorophytes</taxon>
        <taxon>Chlorodendrophyceae</taxon>
        <taxon>Chlorodendrales</taxon>
        <taxon>Chlorodendraceae</taxon>
        <taxon>Tetraselmis</taxon>
    </lineage>
</organism>
<protein>
    <submittedName>
        <fullName evidence="2">Uncharacterized protein</fullName>
    </submittedName>
</protein>
<accession>A0A061RVZ1</accession>
<evidence type="ECO:0000256" key="1">
    <source>
        <dbReference type="SAM" id="MobiDB-lite"/>
    </source>
</evidence>
<feature type="non-terminal residue" evidence="2">
    <location>
        <position position="1"/>
    </location>
</feature>
<feature type="region of interest" description="Disordered" evidence="1">
    <location>
        <begin position="1"/>
        <end position="224"/>
    </location>
</feature>
<feature type="compositionally biased region" description="Basic and acidic residues" evidence="1">
    <location>
        <begin position="1"/>
        <end position="12"/>
    </location>
</feature>